<dbReference type="OrthoDB" id="9795206at2"/>
<dbReference type="Gene3D" id="3.40.630.30">
    <property type="match status" value="1"/>
</dbReference>
<dbReference type="RefSeq" id="WP_129077642.1">
    <property type="nucleotide sequence ID" value="NZ_QOUX01000026.1"/>
</dbReference>
<dbReference type="InterPro" id="IPR051531">
    <property type="entry name" value="N-acetyltransferase"/>
</dbReference>
<dbReference type="InterPro" id="IPR016181">
    <property type="entry name" value="Acyl_CoA_acyltransferase"/>
</dbReference>
<accession>A0A4Q0VUX0</accession>
<reference evidence="2 3" key="1">
    <citation type="journal article" date="2019" name="Int. J. Syst. Evol. Microbiol.">
        <title>Anaerobacillus alkaliphilus sp. nov., a novel alkaliphilic and moderately halophilic bacterium.</title>
        <authorList>
            <person name="Borsodi A.K."/>
            <person name="Aszalos J.M."/>
            <person name="Bihari P."/>
            <person name="Nagy I."/>
            <person name="Schumann P."/>
            <person name="Sproer C."/>
            <person name="Kovacs A.L."/>
            <person name="Boka K."/>
            <person name="Dobosy P."/>
            <person name="Ovari M."/>
            <person name="Szili-Kovacs T."/>
            <person name="Toth E."/>
        </authorList>
    </citation>
    <scope>NUCLEOTIDE SEQUENCE [LARGE SCALE GENOMIC DNA]</scope>
    <source>
        <strain evidence="2 3">B16-10</strain>
    </source>
</reference>
<evidence type="ECO:0000313" key="2">
    <source>
        <dbReference type="EMBL" id="RXJ02233.1"/>
    </source>
</evidence>
<dbReference type="SUPFAM" id="SSF55729">
    <property type="entry name" value="Acyl-CoA N-acyltransferases (Nat)"/>
    <property type="match status" value="1"/>
</dbReference>
<proteinExistence type="predicted"/>
<gene>
    <name evidence="2" type="ORF">DS745_07540</name>
</gene>
<dbReference type="PANTHER" id="PTHR43792:SF1">
    <property type="entry name" value="N-ACETYLTRANSFERASE DOMAIN-CONTAINING PROTEIN"/>
    <property type="match status" value="1"/>
</dbReference>
<sequence>MVTVQSELLMLWLGSDLLLEKLFLRKVKAEDVLDVYNLSNEDAVRKFSINPEKIIWEEHLVWFDNILHSNEVIFYVITDCSDQFLGQIRYKIEEKSAIVSLSLCETIRGKGYSNKLLNESLTLISEERNKLETIIAFVSEDNVASKKLFEKANFLFCENKSGMLQYMYSINRGAK</sequence>
<dbReference type="InterPro" id="IPR000182">
    <property type="entry name" value="GNAT_dom"/>
</dbReference>
<dbReference type="Pfam" id="PF13302">
    <property type="entry name" value="Acetyltransf_3"/>
    <property type="match status" value="1"/>
</dbReference>
<organism evidence="2 3">
    <name type="scientific">Anaerobacillus alkaliphilus</name>
    <dbReference type="NCBI Taxonomy" id="1548597"/>
    <lineage>
        <taxon>Bacteria</taxon>
        <taxon>Bacillati</taxon>
        <taxon>Bacillota</taxon>
        <taxon>Bacilli</taxon>
        <taxon>Bacillales</taxon>
        <taxon>Bacillaceae</taxon>
        <taxon>Anaerobacillus</taxon>
    </lineage>
</organism>
<feature type="domain" description="N-acetyltransferase" evidence="1">
    <location>
        <begin position="22"/>
        <end position="175"/>
    </location>
</feature>
<protein>
    <submittedName>
        <fullName evidence="2">N-acetyltransferase</fullName>
    </submittedName>
</protein>
<evidence type="ECO:0000313" key="3">
    <source>
        <dbReference type="Proteomes" id="UP000290649"/>
    </source>
</evidence>
<comment type="caution">
    <text evidence="2">The sequence shown here is derived from an EMBL/GenBank/DDBJ whole genome shotgun (WGS) entry which is preliminary data.</text>
</comment>
<dbReference type="AlphaFoldDB" id="A0A4Q0VUX0"/>
<dbReference type="PROSITE" id="PS51186">
    <property type="entry name" value="GNAT"/>
    <property type="match status" value="1"/>
</dbReference>
<dbReference type="EMBL" id="QOUX01000026">
    <property type="protein sequence ID" value="RXJ02233.1"/>
    <property type="molecule type" value="Genomic_DNA"/>
</dbReference>
<dbReference type="PANTHER" id="PTHR43792">
    <property type="entry name" value="GNAT FAMILY, PUTATIVE (AFU_ORTHOLOGUE AFUA_3G00765)-RELATED-RELATED"/>
    <property type="match status" value="1"/>
</dbReference>
<evidence type="ECO:0000259" key="1">
    <source>
        <dbReference type="PROSITE" id="PS51186"/>
    </source>
</evidence>
<keyword evidence="2" id="KW-0808">Transferase</keyword>
<dbReference type="Proteomes" id="UP000290649">
    <property type="component" value="Unassembled WGS sequence"/>
</dbReference>
<keyword evidence="3" id="KW-1185">Reference proteome</keyword>
<dbReference type="GO" id="GO:0016747">
    <property type="term" value="F:acyltransferase activity, transferring groups other than amino-acyl groups"/>
    <property type="evidence" value="ECO:0007669"/>
    <property type="project" value="InterPro"/>
</dbReference>
<name>A0A4Q0VUX0_9BACI</name>